<accession>A0A7W7CZU3</accession>
<evidence type="ECO:0000313" key="2">
    <source>
        <dbReference type="Proteomes" id="UP000542742"/>
    </source>
</evidence>
<reference evidence="1 2" key="1">
    <citation type="submission" date="2020-08" db="EMBL/GenBank/DDBJ databases">
        <title>Sequencing the genomes of 1000 actinobacteria strains.</title>
        <authorList>
            <person name="Klenk H.-P."/>
        </authorList>
    </citation>
    <scope>NUCLEOTIDE SEQUENCE [LARGE SCALE GENOMIC DNA]</scope>
    <source>
        <strain evidence="1 2">DSM 45518</strain>
    </source>
</reference>
<dbReference type="Proteomes" id="UP000542742">
    <property type="component" value="Unassembled WGS sequence"/>
</dbReference>
<gene>
    <name evidence="1" type="ORF">BKA14_007888</name>
</gene>
<name>A0A7W7CZU3_9ACTN</name>
<evidence type="ECO:0000313" key="1">
    <source>
        <dbReference type="EMBL" id="MBB4697740.1"/>
    </source>
</evidence>
<keyword evidence="2" id="KW-1185">Reference proteome</keyword>
<dbReference type="EMBL" id="JACHMF010000001">
    <property type="protein sequence ID" value="MBB4697740.1"/>
    <property type="molecule type" value="Genomic_DNA"/>
</dbReference>
<protein>
    <submittedName>
        <fullName evidence="1">Uncharacterized protein</fullName>
    </submittedName>
</protein>
<dbReference type="AlphaFoldDB" id="A0A7W7CZU3"/>
<comment type="caution">
    <text evidence="1">The sequence shown here is derived from an EMBL/GenBank/DDBJ whole genome shotgun (WGS) entry which is preliminary data.</text>
</comment>
<proteinExistence type="predicted"/>
<organism evidence="1 2">
    <name type="scientific">Paractinoplanes abujensis</name>
    <dbReference type="NCBI Taxonomy" id="882441"/>
    <lineage>
        <taxon>Bacteria</taxon>
        <taxon>Bacillati</taxon>
        <taxon>Actinomycetota</taxon>
        <taxon>Actinomycetes</taxon>
        <taxon>Micromonosporales</taxon>
        <taxon>Micromonosporaceae</taxon>
        <taxon>Paractinoplanes</taxon>
    </lineage>
</organism>
<sequence>MPEVLGEDGTVEDVRGELERGLESPGADPPLSALL</sequence>